<dbReference type="PANTHER" id="PTHR34220:SF7">
    <property type="entry name" value="SENSOR HISTIDINE KINASE YPDA"/>
    <property type="match status" value="1"/>
</dbReference>
<dbReference type="InterPro" id="IPR050640">
    <property type="entry name" value="Bact_2-comp_sensor_kinase"/>
</dbReference>
<feature type="transmembrane region" description="Helical" evidence="1">
    <location>
        <begin position="104"/>
        <end position="126"/>
    </location>
</feature>
<feature type="domain" description="Signal transduction histidine kinase internal region" evidence="2">
    <location>
        <begin position="188"/>
        <end position="266"/>
    </location>
</feature>
<accession>A0A937FY49</accession>
<keyword evidence="3" id="KW-0808">Transferase</keyword>
<dbReference type="InterPro" id="IPR036890">
    <property type="entry name" value="HATPase_C_sf"/>
</dbReference>
<dbReference type="PANTHER" id="PTHR34220">
    <property type="entry name" value="SENSOR HISTIDINE KINASE YPDA"/>
    <property type="match status" value="1"/>
</dbReference>
<name>A0A937FY49_9BACT</name>
<dbReference type="RefSeq" id="WP_202856133.1">
    <property type="nucleotide sequence ID" value="NZ_JAEUGD010000031.1"/>
</dbReference>
<sequence>MFILDHHKSTELMEAFTISLREKENTTDIKKAVIRLVKKPLVYHLVFWISYFLFNTLRWGSYFDDYWYSLHSNLVEFPIHIILVYINLYYLLPRYIPNRLPKYLVLLFFAILAMSLVRIVLNYQFVTTEVWRESVIKEQSLFGYNYIIAVFIGELYVVGLTTAIKLIIDWVRTQRRARELERRNHETELSFLRSQVQPHFFFNTLNNLYSLTLDKSDKAPETVLKLSDLMSYVIYKGKNNKVSLAEEVTHIQNYIDLERLRYGDNLVAEINISGNIQGKFIPPLILMPFVENSFKHGALYKNGAMPISISLNINSNVLYFKVKNSKGSKSRHEQSSNSGIGIQNTLRRLELLYDKNFNLDIIEDEHSYQIALKITLDEN</sequence>
<organism evidence="3 4">
    <name type="scientific">Fulvivirga marina</name>
    <dbReference type="NCBI Taxonomy" id="2494733"/>
    <lineage>
        <taxon>Bacteria</taxon>
        <taxon>Pseudomonadati</taxon>
        <taxon>Bacteroidota</taxon>
        <taxon>Cytophagia</taxon>
        <taxon>Cytophagales</taxon>
        <taxon>Fulvivirgaceae</taxon>
        <taxon>Fulvivirga</taxon>
    </lineage>
</organism>
<dbReference type="Gene3D" id="3.30.565.10">
    <property type="entry name" value="Histidine kinase-like ATPase, C-terminal domain"/>
    <property type="match status" value="1"/>
</dbReference>
<evidence type="ECO:0000313" key="4">
    <source>
        <dbReference type="Proteomes" id="UP000614216"/>
    </source>
</evidence>
<feature type="transmembrane region" description="Helical" evidence="1">
    <location>
        <begin position="146"/>
        <end position="168"/>
    </location>
</feature>
<protein>
    <submittedName>
        <fullName evidence="3">Histidine kinase</fullName>
    </submittedName>
</protein>
<dbReference type="Proteomes" id="UP000614216">
    <property type="component" value="Unassembled WGS sequence"/>
</dbReference>
<feature type="transmembrane region" description="Helical" evidence="1">
    <location>
        <begin position="74"/>
        <end position="92"/>
    </location>
</feature>
<dbReference type="GO" id="GO:0016020">
    <property type="term" value="C:membrane"/>
    <property type="evidence" value="ECO:0007669"/>
    <property type="project" value="InterPro"/>
</dbReference>
<keyword evidence="1" id="KW-0812">Transmembrane</keyword>
<evidence type="ECO:0000256" key="1">
    <source>
        <dbReference type="SAM" id="Phobius"/>
    </source>
</evidence>
<dbReference type="AlphaFoldDB" id="A0A937FY49"/>
<gene>
    <name evidence="3" type="ORF">JMN32_09785</name>
</gene>
<keyword evidence="3" id="KW-0418">Kinase</keyword>
<keyword evidence="1" id="KW-1133">Transmembrane helix</keyword>
<dbReference type="InterPro" id="IPR010559">
    <property type="entry name" value="Sig_transdc_His_kin_internal"/>
</dbReference>
<dbReference type="EMBL" id="JAEUGD010000031">
    <property type="protein sequence ID" value="MBL6446601.1"/>
    <property type="molecule type" value="Genomic_DNA"/>
</dbReference>
<comment type="caution">
    <text evidence="3">The sequence shown here is derived from an EMBL/GenBank/DDBJ whole genome shotgun (WGS) entry which is preliminary data.</text>
</comment>
<evidence type="ECO:0000313" key="3">
    <source>
        <dbReference type="EMBL" id="MBL6446601.1"/>
    </source>
</evidence>
<dbReference type="Pfam" id="PF06580">
    <property type="entry name" value="His_kinase"/>
    <property type="match status" value="1"/>
</dbReference>
<keyword evidence="1" id="KW-0472">Membrane</keyword>
<proteinExistence type="predicted"/>
<dbReference type="GO" id="GO:0000155">
    <property type="term" value="F:phosphorelay sensor kinase activity"/>
    <property type="evidence" value="ECO:0007669"/>
    <property type="project" value="InterPro"/>
</dbReference>
<keyword evidence="4" id="KW-1185">Reference proteome</keyword>
<reference evidence="3" key="1">
    <citation type="submission" date="2021-01" db="EMBL/GenBank/DDBJ databases">
        <title>Fulvivirga kasyanovii gen. nov., sp nov., a novel member of the phylum Bacteroidetes isolated from seawater in a mussel farm.</title>
        <authorList>
            <person name="Zhao L.-H."/>
            <person name="Wang Z.-J."/>
        </authorList>
    </citation>
    <scope>NUCLEOTIDE SEQUENCE</scope>
    <source>
        <strain evidence="3">29W222</strain>
    </source>
</reference>
<feature type="transmembrane region" description="Helical" evidence="1">
    <location>
        <begin position="41"/>
        <end position="62"/>
    </location>
</feature>
<evidence type="ECO:0000259" key="2">
    <source>
        <dbReference type="Pfam" id="PF06580"/>
    </source>
</evidence>